<dbReference type="AlphaFoldDB" id="A0A8I2Z213"/>
<evidence type="ECO:0000256" key="13">
    <source>
        <dbReference type="RuleBase" id="RU003435"/>
    </source>
</evidence>
<feature type="domain" description="Peptidase M3A/M3B catalytic" evidence="14">
    <location>
        <begin position="274"/>
        <end position="335"/>
    </location>
</feature>
<evidence type="ECO:0000313" key="15">
    <source>
        <dbReference type="EMBL" id="KAG6380872.1"/>
    </source>
</evidence>
<protein>
    <recommendedName>
        <fullName evidence="4">mitochondrial intermediate peptidase</fullName>
        <ecNumber evidence="4">3.4.24.59</ecNumber>
    </recommendedName>
</protein>
<dbReference type="InterPro" id="IPR001567">
    <property type="entry name" value="Pept_M3A_M3B_dom"/>
</dbReference>
<dbReference type="Pfam" id="PF01432">
    <property type="entry name" value="Peptidase_M3"/>
    <property type="match status" value="2"/>
</dbReference>
<gene>
    <name evidence="15" type="ORF">JVT61DRAFT_5263</name>
</gene>
<comment type="function">
    <text evidence="12">Cleaves proteins, imported into the mitochondrion, to their mature size. While most mitochondrial precursor proteins are processed to the mature form in one step by mitochondrial processing peptidase (MPP), the sequential cleavage by MIP of an octapeptide after initial processing by MPP is a required step for a subgroup of nuclear-encoded precursor proteins destined for the matrix or the inner membrane.</text>
</comment>
<keyword evidence="9" id="KW-0809">Transit peptide</keyword>
<keyword evidence="6 13" id="KW-0479">Metal-binding</keyword>
<evidence type="ECO:0000259" key="14">
    <source>
        <dbReference type="Pfam" id="PF01432"/>
    </source>
</evidence>
<accession>A0A8I2Z213</accession>
<sequence>MFARIRDIAVRNISSPTRSFRGRPQTSLCRRATTLVTIPPASDDAELVALFDQPQNGRQSRPLSVSGIFQHPELTTPAAFNTLAESTLLRAQLLTERILRANQSRSELFKVVKNLDRLSDLLCGVIDLAELLRNAHPDPQWVQCANDSYEKLCEYMNVLNTHILRMVLHDSEVVQSLSQEARQTALIFWRDFEKSAIKLPPEQRERFVSLSSEILTLGHEFVTQASAPRPPAVIEPSELDGVKDEGMGARLRRQAWSTQKSLLVYPGSHQAYMIMTSAPDESPRQKLYMAAHASSQRQIECLERLLHARAELARLVGWDSYAGMTLNDKMAKTPGEQFFDQHLVVFSDTDDPSLENVQQFLDTFLDRTGIHARNALHTLRLRKQSHLSTQTLPIIQAWDRSFYCPPEPPEPPVPLPPLSLGRVFMGLSRLFKHLYGISLRPAEVASGEVWHSDVHKLEVVDEDSGVIGWIYADLFARNGKSCGAAHYTVRCSRRTDDDDEHGDLTAGGTEELLAPSRSFEAIKRHKVRGMHGEYQLPLVVLLCEFTRPTIARGPTYLEWHEVQTLFHEMGHAMHCRSFCCNITTLQAPAAQQISSSCQSILMEYFLNSPKVLSLFEEDGSSMLSQTGNHHEDPCTFIDTHGTILLSVLDQMYHSSAVLEPGFDSTATLANLYNTRGLIPHAQGTSFQTQFGHLYGYGATYYSYLFDRAIASHVWRKVFSEEPLNRELGEKYKAEVLRYGGGKDPWQMLGALLDAPQLQVGDEGAMREVGRWRVEVGPVSERH</sequence>
<dbReference type="GO" id="GO:0006627">
    <property type="term" value="P:protein processing involved in protein targeting to mitochondrion"/>
    <property type="evidence" value="ECO:0007669"/>
    <property type="project" value="TreeGrafter"/>
</dbReference>
<keyword evidence="16" id="KW-1185">Reference proteome</keyword>
<evidence type="ECO:0000256" key="10">
    <source>
        <dbReference type="ARBA" id="ARBA00023049"/>
    </source>
</evidence>
<evidence type="ECO:0000256" key="9">
    <source>
        <dbReference type="ARBA" id="ARBA00022946"/>
    </source>
</evidence>
<dbReference type="EC" id="3.4.24.59" evidence="4"/>
<comment type="cofactor">
    <cofactor evidence="13">
        <name>Zn(2+)</name>
        <dbReference type="ChEBI" id="CHEBI:29105"/>
    </cofactor>
    <text evidence="13">Binds 1 zinc ion.</text>
</comment>
<evidence type="ECO:0000256" key="12">
    <source>
        <dbReference type="ARBA" id="ARBA00025208"/>
    </source>
</evidence>
<evidence type="ECO:0000256" key="5">
    <source>
        <dbReference type="ARBA" id="ARBA00022670"/>
    </source>
</evidence>
<dbReference type="Gene3D" id="1.10.1370.40">
    <property type="match status" value="1"/>
</dbReference>
<keyword evidence="5 13" id="KW-0645">Protease</keyword>
<evidence type="ECO:0000256" key="3">
    <source>
        <dbReference type="ARBA" id="ARBA00006040"/>
    </source>
</evidence>
<comment type="caution">
    <text evidence="15">The sequence shown here is derived from an EMBL/GenBank/DDBJ whole genome shotgun (WGS) entry which is preliminary data.</text>
</comment>
<keyword evidence="10 13" id="KW-0482">Metalloprotease</keyword>
<dbReference type="Gene3D" id="1.10.1370.10">
    <property type="entry name" value="Neurolysin, domain 3"/>
    <property type="match status" value="1"/>
</dbReference>
<dbReference type="OrthoDB" id="17530at2759"/>
<dbReference type="Proteomes" id="UP000683000">
    <property type="component" value="Unassembled WGS sequence"/>
</dbReference>
<dbReference type="GO" id="GO:0006518">
    <property type="term" value="P:peptide metabolic process"/>
    <property type="evidence" value="ECO:0007669"/>
    <property type="project" value="TreeGrafter"/>
</dbReference>
<evidence type="ECO:0000256" key="8">
    <source>
        <dbReference type="ARBA" id="ARBA00022833"/>
    </source>
</evidence>
<proteinExistence type="inferred from homology"/>
<keyword evidence="7 13" id="KW-0378">Hydrolase</keyword>
<keyword evidence="8 13" id="KW-0862">Zinc</keyword>
<comment type="subcellular location">
    <subcellularLocation>
        <location evidence="2">Mitochondrion matrix</location>
    </subcellularLocation>
</comment>
<evidence type="ECO:0000256" key="1">
    <source>
        <dbReference type="ARBA" id="ARBA00000436"/>
    </source>
</evidence>
<dbReference type="InterPro" id="IPR024077">
    <property type="entry name" value="Neurolysin/TOP_dom2"/>
</dbReference>
<dbReference type="PANTHER" id="PTHR11804:SF79">
    <property type="entry name" value="MITOCHONDRIAL INTERMEDIATE PEPTIDASE"/>
    <property type="match status" value="1"/>
</dbReference>
<evidence type="ECO:0000256" key="7">
    <source>
        <dbReference type="ARBA" id="ARBA00022801"/>
    </source>
</evidence>
<name>A0A8I2Z213_9AGAM</name>
<evidence type="ECO:0000256" key="4">
    <source>
        <dbReference type="ARBA" id="ARBA00012441"/>
    </source>
</evidence>
<dbReference type="GO" id="GO:0046872">
    <property type="term" value="F:metal ion binding"/>
    <property type="evidence" value="ECO:0007669"/>
    <property type="project" value="UniProtKB-UniRule"/>
</dbReference>
<dbReference type="InterPro" id="IPR033851">
    <property type="entry name" value="M3A_MIP"/>
</dbReference>
<dbReference type="InterPro" id="IPR045090">
    <property type="entry name" value="Pept_M3A_M3B"/>
</dbReference>
<organism evidence="15 16">
    <name type="scientific">Boletus reticuloceps</name>
    <dbReference type="NCBI Taxonomy" id="495285"/>
    <lineage>
        <taxon>Eukaryota</taxon>
        <taxon>Fungi</taxon>
        <taxon>Dikarya</taxon>
        <taxon>Basidiomycota</taxon>
        <taxon>Agaricomycotina</taxon>
        <taxon>Agaricomycetes</taxon>
        <taxon>Agaricomycetidae</taxon>
        <taxon>Boletales</taxon>
        <taxon>Boletineae</taxon>
        <taxon>Boletaceae</taxon>
        <taxon>Boletoideae</taxon>
        <taxon>Boletus</taxon>
    </lineage>
</organism>
<evidence type="ECO:0000313" key="16">
    <source>
        <dbReference type="Proteomes" id="UP000683000"/>
    </source>
</evidence>
<dbReference type="GO" id="GO:0004222">
    <property type="term" value="F:metalloendopeptidase activity"/>
    <property type="evidence" value="ECO:0007669"/>
    <property type="project" value="UniProtKB-EC"/>
</dbReference>
<reference evidence="15" key="1">
    <citation type="submission" date="2021-03" db="EMBL/GenBank/DDBJ databases">
        <title>Evolutionary innovations through gain and loss of genes in the ectomycorrhizal Boletales.</title>
        <authorList>
            <person name="Wu G."/>
            <person name="Miyauchi S."/>
            <person name="Morin E."/>
            <person name="Yang Z.-L."/>
            <person name="Xu J."/>
            <person name="Martin F.M."/>
        </authorList>
    </citation>
    <scope>NUCLEOTIDE SEQUENCE</scope>
    <source>
        <strain evidence="15">BR01</strain>
    </source>
</reference>
<dbReference type="CDD" id="cd06457">
    <property type="entry name" value="M3A_MIP"/>
    <property type="match status" value="1"/>
</dbReference>
<dbReference type="SUPFAM" id="SSF55486">
    <property type="entry name" value="Metalloproteases ('zincins'), catalytic domain"/>
    <property type="match status" value="1"/>
</dbReference>
<comment type="similarity">
    <text evidence="3 13">Belongs to the peptidase M3 family.</text>
</comment>
<dbReference type="GO" id="GO:0005759">
    <property type="term" value="C:mitochondrial matrix"/>
    <property type="evidence" value="ECO:0007669"/>
    <property type="project" value="UniProtKB-SubCell"/>
</dbReference>
<keyword evidence="11" id="KW-0496">Mitochondrion</keyword>
<evidence type="ECO:0000256" key="6">
    <source>
        <dbReference type="ARBA" id="ARBA00022723"/>
    </source>
</evidence>
<evidence type="ECO:0000256" key="2">
    <source>
        <dbReference type="ARBA" id="ARBA00004305"/>
    </source>
</evidence>
<comment type="catalytic activity">
    <reaction evidence="1">
        <text>Release of an N-terminal octapeptide as second stage of processing of some proteins imported into the mitochondrion.</text>
        <dbReference type="EC" id="3.4.24.59"/>
    </reaction>
</comment>
<evidence type="ECO:0000256" key="11">
    <source>
        <dbReference type="ARBA" id="ARBA00023128"/>
    </source>
</evidence>
<dbReference type="PANTHER" id="PTHR11804">
    <property type="entry name" value="PROTEASE M3 THIMET OLIGOPEPTIDASE-RELATED"/>
    <property type="match status" value="1"/>
</dbReference>
<dbReference type="EMBL" id="JAGFBS010000002">
    <property type="protein sequence ID" value="KAG6380872.1"/>
    <property type="molecule type" value="Genomic_DNA"/>
</dbReference>
<feature type="domain" description="Peptidase M3A/M3B catalytic" evidence="14">
    <location>
        <begin position="352"/>
        <end position="753"/>
    </location>
</feature>